<dbReference type="FunFam" id="1.20.1250.20:FF:000316">
    <property type="entry name" value="Solute carrier family 15, member 5"/>
    <property type="match status" value="1"/>
</dbReference>
<feature type="transmembrane region" description="Helical" evidence="13">
    <location>
        <begin position="198"/>
        <end position="217"/>
    </location>
</feature>
<feature type="region of interest" description="Disordered" evidence="12">
    <location>
        <begin position="1"/>
        <end position="37"/>
    </location>
</feature>
<accession>A0A852KE15</accession>
<keyword evidence="5" id="KW-0769">Symport</keyword>
<evidence type="ECO:0000256" key="10">
    <source>
        <dbReference type="ARBA" id="ARBA00058436"/>
    </source>
</evidence>
<evidence type="ECO:0000256" key="6">
    <source>
        <dbReference type="ARBA" id="ARBA00022856"/>
    </source>
</evidence>
<dbReference type="InterPro" id="IPR036259">
    <property type="entry name" value="MFS_trans_sf"/>
</dbReference>
<reference evidence="14" key="1">
    <citation type="submission" date="2020-02" db="EMBL/GenBank/DDBJ databases">
        <title>Bird 10,000 Genomes (B10K) Project - Family phase.</title>
        <authorList>
            <person name="Zhang G."/>
        </authorList>
    </citation>
    <scope>NUCLEOTIDE SEQUENCE</scope>
    <source>
        <strain evidence="14">B10K-DU-030-59</strain>
    </source>
</reference>
<dbReference type="GO" id="GO:0015293">
    <property type="term" value="F:symporter activity"/>
    <property type="evidence" value="ECO:0007669"/>
    <property type="project" value="UniProtKB-KW"/>
</dbReference>
<dbReference type="GO" id="GO:0015031">
    <property type="term" value="P:protein transport"/>
    <property type="evidence" value="ECO:0007669"/>
    <property type="project" value="UniProtKB-KW"/>
</dbReference>
<comment type="caution">
    <text evidence="14">The sequence shown here is derived from an EMBL/GenBank/DDBJ whole genome shotgun (WGS) entry which is preliminary data.</text>
</comment>
<dbReference type="Proteomes" id="UP000654395">
    <property type="component" value="Unassembled WGS sequence"/>
</dbReference>
<dbReference type="SUPFAM" id="SSF103473">
    <property type="entry name" value="MFS general substrate transporter"/>
    <property type="match status" value="2"/>
</dbReference>
<evidence type="ECO:0000313" key="15">
    <source>
        <dbReference type="Proteomes" id="UP000654395"/>
    </source>
</evidence>
<dbReference type="InterPro" id="IPR000109">
    <property type="entry name" value="POT_fam"/>
</dbReference>
<evidence type="ECO:0000256" key="12">
    <source>
        <dbReference type="SAM" id="MobiDB-lite"/>
    </source>
</evidence>
<dbReference type="Pfam" id="PF00854">
    <property type="entry name" value="PTR2"/>
    <property type="match status" value="1"/>
</dbReference>
<sequence length="581" mass="66100">MPDADRRVMQEKQLLSHTADKKQRPLPERSNHAGNLSQPEKKFQEAICVLLVELCERFTFFGIVCNMILFCTVKLGYRNYQAAIVNMCFVGTSMLTPVLVGWLAEYLVGRIKLVCICMFLHFLGTALLPVVAFPFEDIYIDKRHILHTLTKRDQKIVFYFALFTASLGIGGIRSIVCPLSAYNLEDCGTKELLSFFNWFYWLVNLNSAVVFVSISYIQQSVARNLGFLIPFVSMLMAMITIHMVRGKMIYKPKTDSSLLTTFGVIASALKTYCVRYRYFSGGMTNWLDYAKENYGGQYSETQVESTKLLAKLFPLFTFQILYRTCIMQIPSGYYLQTMNSNLHFSGFVLPVAAMNVISIVPLLILVPILECVNSCLFSSKDTGYSPTIYIVVGQFSAALSVMVAGFSEIHRKHFPQVEQSLSEEILLVSSMPCFHLAPQYILLGVAEALVTPSCSLLSFRLVPERIRGISMHFLTLFNGAGCFMGAFFVQTVHAGTQGNWFPHLLHEGKLERFFFFLASLMMVNTLGFWIIAHRYNNLNQEYTNEFRGSFPEEKLLKPEETVKYYQSFLERSPLLSPMEKT</sequence>
<feature type="transmembrane region" description="Helical" evidence="13">
    <location>
        <begin position="473"/>
        <end position="493"/>
    </location>
</feature>
<dbReference type="GO" id="GO:0015833">
    <property type="term" value="P:peptide transport"/>
    <property type="evidence" value="ECO:0007669"/>
    <property type="project" value="UniProtKB-KW"/>
</dbReference>
<evidence type="ECO:0000256" key="4">
    <source>
        <dbReference type="ARBA" id="ARBA00022692"/>
    </source>
</evidence>
<feature type="transmembrane region" description="Helical" evidence="13">
    <location>
        <begin position="256"/>
        <end position="273"/>
    </location>
</feature>
<evidence type="ECO:0000256" key="9">
    <source>
        <dbReference type="ARBA" id="ARBA00023136"/>
    </source>
</evidence>
<dbReference type="EMBL" id="WBNH01002145">
    <property type="protein sequence ID" value="NXX75863.1"/>
    <property type="molecule type" value="Genomic_DNA"/>
</dbReference>
<feature type="transmembrane region" description="Helical" evidence="13">
    <location>
        <begin position="110"/>
        <end position="135"/>
    </location>
</feature>
<keyword evidence="3" id="KW-0813">Transport</keyword>
<comment type="subcellular location">
    <subcellularLocation>
        <location evidence="1">Membrane</location>
        <topology evidence="1">Multi-pass membrane protein</topology>
    </subcellularLocation>
</comment>
<keyword evidence="4 13" id="KW-0812">Transmembrane</keyword>
<dbReference type="Gene3D" id="1.20.1250.20">
    <property type="entry name" value="MFS general substrate transporter like domains"/>
    <property type="match status" value="1"/>
</dbReference>
<feature type="transmembrane region" description="Helical" evidence="13">
    <location>
        <begin position="513"/>
        <end position="532"/>
    </location>
</feature>
<feature type="non-terminal residue" evidence="14">
    <location>
        <position position="1"/>
    </location>
</feature>
<feature type="transmembrane region" description="Helical" evidence="13">
    <location>
        <begin position="84"/>
        <end position="104"/>
    </location>
</feature>
<evidence type="ECO:0000256" key="11">
    <source>
        <dbReference type="ARBA" id="ARBA00070839"/>
    </source>
</evidence>
<gene>
    <name evidence="14" type="primary">Slc15a5</name>
    <name evidence="14" type="ORF">UROIND_R03602</name>
</gene>
<name>A0A852KE15_UROIN</name>
<keyword evidence="7" id="KW-0653">Protein transport</keyword>
<organism evidence="14 15">
    <name type="scientific">Urocolius indicus</name>
    <name type="common">Red-faced mousebird</name>
    <name type="synonym">Colius indicus</name>
    <dbReference type="NCBI Taxonomy" id="458196"/>
    <lineage>
        <taxon>Eukaryota</taxon>
        <taxon>Metazoa</taxon>
        <taxon>Chordata</taxon>
        <taxon>Craniata</taxon>
        <taxon>Vertebrata</taxon>
        <taxon>Euteleostomi</taxon>
        <taxon>Archelosauria</taxon>
        <taxon>Archosauria</taxon>
        <taxon>Dinosauria</taxon>
        <taxon>Saurischia</taxon>
        <taxon>Theropoda</taxon>
        <taxon>Coelurosauria</taxon>
        <taxon>Aves</taxon>
        <taxon>Neognathae</taxon>
        <taxon>Neoaves</taxon>
        <taxon>Telluraves</taxon>
        <taxon>Coraciimorphae</taxon>
        <taxon>Coliiformes</taxon>
        <taxon>Coliidae</taxon>
        <taxon>Urocolius</taxon>
    </lineage>
</organism>
<dbReference type="AlphaFoldDB" id="A0A852KE15"/>
<keyword evidence="15" id="KW-1185">Reference proteome</keyword>
<evidence type="ECO:0000256" key="2">
    <source>
        <dbReference type="ARBA" id="ARBA00005982"/>
    </source>
</evidence>
<feature type="transmembrane region" description="Helical" evidence="13">
    <location>
        <begin position="156"/>
        <end position="176"/>
    </location>
</feature>
<feature type="transmembrane region" description="Helical" evidence="13">
    <location>
        <begin position="387"/>
        <end position="406"/>
    </location>
</feature>
<evidence type="ECO:0000313" key="14">
    <source>
        <dbReference type="EMBL" id="NXX75863.1"/>
    </source>
</evidence>
<evidence type="ECO:0000256" key="3">
    <source>
        <dbReference type="ARBA" id="ARBA00022448"/>
    </source>
</evidence>
<protein>
    <recommendedName>
        <fullName evidence="11">Solute carrier family 15 member 5</fullName>
    </recommendedName>
</protein>
<evidence type="ECO:0000256" key="5">
    <source>
        <dbReference type="ARBA" id="ARBA00022847"/>
    </source>
</evidence>
<comment type="function">
    <text evidence="10">Proton oligopeptide cotransporter.</text>
</comment>
<comment type="similarity">
    <text evidence="2">Belongs to the major facilitator superfamily. Proton-dependent oligopeptide transporter (POT/PTR) (TC 2.A.17) family.</text>
</comment>
<dbReference type="OrthoDB" id="8904098at2759"/>
<feature type="non-terminal residue" evidence="14">
    <location>
        <position position="581"/>
    </location>
</feature>
<dbReference type="GO" id="GO:0016020">
    <property type="term" value="C:membrane"/>
    <property type="evidence" value="ECO:0007669"/>
    <property type="project" value="UniProtKB-SubCell"/>
</dbReference>
<keyword evidence="6" id="KW-0571">Peptide transport</keyword>
<proteinExistence type="inferred from homology"/>
<keyword evidence="8 13" id="KW-1133">Transmembrane helix</keyword>
<feature type="compositionally biased region" description="Basic and acidic residues" evidence="12">
    <location>
        <begin position="1"/>
        <end position="10"/>
    </location>
</feature>
<dbReference type="CDD" id="cd17349">
    <property type="entry name" value="MFS_SLC15A5"/>
    <property type="match status" value="1"/>
</dbReference>
<evidence type="ECO:0000256" key="13">
    <source>
        <dbReference type="SAM" id="Phobius"/>
    </source>
</evidence>
<feature type="transmembrane region" description="Helical" evidence="13">
    <location>
        <begin position="224"/>
        <end position="244"/>
    </location>
</feature>
<feature type="transmembrane region" description="Helical" evidence="13">
    <location>
        <begin position="347"/>
        <end position="366"/>
    </location>
</feature>
<feature type="compositionally biased region" description="Basic and acidic residues" evidence="12">
    <location>
        <begin position="18"/>
        <end position="31"/>
    </location>
</feature>
<evidence type="ECO:0000256" key="7">
    <source>
        <dbReference type="ARBA" id="ARBA00022927"/>
    </source>
</evidence>
<dbReference type="PANTHER" id="PTHR11654">
    <property type="entry name" value="OLIGOPEPTIDE TRANSPORTER-RELATED"/>
    <property type="match status" value="1"/>
</dbReference>
<evidence type="ECO:0000256" key="1">
    <source>
        <dbReference type="ARBA" id="ARBA00004141"/>
    </source>
</evidence>
<keyword evidence="9 13" id="KW-0472">Membrane</keyword>
<evidence type="ECO:0000256" key="8">
    <source>
        <dbReference type="ARBA" id="ARBA00022989"/>
    </source>
</evidence>